<organism evidence="2 3">
    <name type="scientific">Microbacterium aoyamense</name>
    <dbReference type="NCBI Taxonomy" id="344166"/>
    <lineage>
        <taxon>Bacteria</taxon>
        <taxon>Bacillati</taxon>
        <taxon>Actinomycetota</taxon>
        <taxon>Actinomycetes</taxon>
        <taxon>Micrococcales</taxon>
        <taxon>Microbacteriaceae</taxon>
        <taxon>Microbacterium</taxon>
    </lineage>
</organism>
<proteinExistence type="predicted"/>
<keyword evidence="3" id="KW-1185">Reference proteome</keyword>
<dbReference type="PROSITE" id="PS51257">
    <property type="entry name" value="PROKAR_LIPOPROTEIN"/>
    <property type="match status" value="1"/>
</dbReference>
<reference evidence="2 3" key="1">
    <citation type="journal article" date="2019" name="Int. J. Syst. Evol. Microbiol.">
        <title>The Global Catalogue of Microorganisms (GCM) 10K type strain sequencing project: providing services to taxonomists for standard genome sequencing and annotation.</title>
        <authorList>
            <consortium name="The Broad Institute Genomics Platform"/>
            <consortium name="The Broad Institute Genome Sequencing Center for Infectious Disease"/>
            <person name="Wu L."/>
            <person name="Ma J."/>
        </authorList>
    </citation>
    <scope>NUCLEOTIDE SEQUENCE [LARGE SCALE GENOMIC DNA]</scope>
    <source>
        <strain evidence="2 3">JCM 14900</strain>
    </source>
</reference>
<keyword evidence="1" id="KW-0732">Signal</keyword>
<accession>A0ABN2PPF1</accession>
<evidence type="ECO:0000313" key="2">
    <source>
        <dbReference type="EMBL" id="GAA1926911.1"/>
    </source>
</evidence>
<dbReference type="RefSeq" id="WP_248150798.1">
    <property type="nucleotide sequence ID" value="NZ_BAAAOF010000003.1"/>
</dbReference>
<name>A0ABN2PPF1_9MICO</name>
<dbReference type="EMBL" id="BAAAOF010000003">
    <property type="protein sequence ID" value="GAA1926911.1"/>
    <property type="molecule type" value="Genomic_DNA"/>
</dbReference>
<feature type="signal peptide" evidence="1">
    <location>
        <begin position="1"/>
        <end position="25"/>
    </location>
</feature>
<evidence type="ECO:0000256" key="1">
    <source>
        <dbReference type="SAM" id="SignalP"/>
    </source>
</evidence>
<dbReference type="Proteomes" id="UP001501343">
    <property type="component" value="Unassembled WGS sequence"/>
</dbReference>
<gene>
    <name evidence="2" type="ORF">GCM10009775_18850</name>
</gene>
<comment type="caution">
    <text evidence="2">The sequence shown here is derived from an EMBL/GenBank/DDBJ whole genome shotgun (WGS) entry which is preliminary data.</text>
</comment>
<protein>
    <submittedName>
        <fullName evidence="2">Uncharacterized protein</fullName>
    </submittedName>
</protein>
<feature type="chain" id="PRO_5047398882" evidence="1">
    <location>
        <begin position="26"/>
        <end position="153"/>
    </location>
</feature>
<evidence type="ECO:0000313" key="3">
    <source>
        <dbReference type="Proteomes" id="UP001501343"/>
    </source>
</evidence>
<sequence>MRIRRAALVAATVVALLTGCAAAPAVDQEAAQSWLRDSEKSIDGRTDLLGTTSGMTSRSSDDGITLSFDDPVTVSAFEVACFGGGSAEFGYSLSGDGVGIGVQSEVECTEVPAMIDVGVDGATEVADVSSVVTRMTSPDSDTTFTVAVVGTTP</sequence>